<evidence type="ECO:0000256" key="1">
    <source>
        <dbReference type="SAM" id="Phobius"/>
    </source>
</evidence>
<dbReference type="AlphaFoldDB" id="A0A1H7KXK2"/>
<evidence type="ECO:0000313" key="3">
    <source>
        <dbReference type="EMBL" id="SEK91541.1"/>
    </source>
</evidence>
<feature type="transmembrane region" description="Helical" evidence="1">
    <location>
        <begin position="226"/>
        <end position="245"/>
    </location>
</feature>
<feature type="transmembrane region" description="Helical" evidence="1">
    <location>
        <begin position="283"/>
        <end position="302"/>
    </location>
</feature>
<dbReference type="PROSITE" id="PS50887">
    <property type="entry name" value="GGDEF"/>
    <property type="match status" value="1"/>
</dbReference>
<name>A0A1H7KXK2_9FIRM</name>
<sequence>MVQENKGKKIGLLARINIAIVIAAAIALALCYFTTTDTVDSVLTEEIEPYTVAQLSDGSKEYFFFLKDYDYHYSGIAFYTSHQTVTAYNMGREIYSFNTTGGFWTSSPGSSYHFVEINEKMVQIAIIVKPTYEIVADQKLTFYIGSSYGMYDHLMTTSMPRFFVSLLIVFLSILLFVYYAVMHEKQNLNRELLFLGYFSFFCGIWSINETDVSSLLTSNKIVDSLIPYFCLMLVVPSMIMFFDSYLGIRNGIVRKIIIGYSVVQTVVLSVLHFTKIAEYRETLVFTQILLMVAAVYLIVGMIGQIIRRNFSRRLEICAAGLSLFVFALFVDIAQYYRALGDADEVGRYVFFIFVFMLAWDMIKEANEILEKGRRAKQLEVFALTDSMTGLYNRNAFERQTKVESEKGSSLDGLVVVVADANGLKHCNDTYGHEAGDEYITIVAELFNSVYGKYGNCYRTGGDEFCCIIPAGRHINMERLKKLFMAKVYTANLEGDHIFDIGVAVGDAKYDASLDRDFRTLLKRADTHMYENKRELKAAIS</sequence>
<dbReference type="GO" id="GO:0052621">
    <property type="term" value="F:diguanylate cyclase activity"/>
    <property type="evidence" value="ECO:0007669"/>
    <property type="project" value="TreeGrafter"/>
</dbReference>
<keyword evidence="1" id="KW-0812">Transmembrane</keyword>
<feature type="transmembrane region" description="Helical" evidence="1">
    <location>
        <begin position="257"/>
        <end position="277"/>
    </location>
</feature>
<dbReference type="NCBIfam" id="TIGR00254">
    <property type="entry name" value="GGDEF"/>
    <property type="match status" value="1"/>
</dbReference>
<protein>
    <submittedName>
        <fullName evidence="3">Diguanylate cyclase (GGDEF) domain-containing protein</fullName>
    </submittedName>
</protein>
<evidence type="ECO:0000313" key="4">
    <source>
        <dbReference type="Proteomes" id="UP000182321"/>
    </source>
</evidence>
<evidence type="ECO:0000259" key="2">
    <source>
        <dbReference type="PROSITE" id="PS50887"/>
    </source>
</evidence>
<dbReference type="PANTHER" id="PTHR45138:SF9">
    <property type="entry name" value="DIGUANYLATE CYCLASE DGCM-RELATED"/>
    <property type="match status" value="1"/>
</dbReference>
<dbReference type="InterPro" id="IPR000160">
    <property type="entry name" value="GGDEF_dom"/>
</dbReference>
<keyword evidence="4" id="KW-1185">Reference proteome</keyword>
<dbReference type="SMART" id="SM00267">
    <property type="entry name" value="GGDEF"/>
    <property type="match status" value="1"/>
</dbReference>
<gene>
    <name evidence="3" type="ORF">SAMN02910377_02168</name>
</gene>
<feature type="domain" description="GGDEF" evidence="2">
    <location>
        <begin position="411"/>
        <end position="540"/>
    </location>
</feature>
<dbReference type="Proteomes" id="UP000182321">
    <property type="component" value="Unassembled WGS sequence"/>
</dbReference>
<dbReference type="RefSeq" id="WP_074791712.1">
    <property type="nucleotide sequence ID" value="NZ_FNZX01000014.1"/>
</dbReference>
<dbReference type="SUPFAM" id="SSF55073">
    <property type="entry name" value="Nucleotide cyclase"/>
    <property type="match status" value="1"/>
</dbReference>
<feature type="transmembrane region" description="Helical" evidence="1">
    <location>
        <begin position="188"/>
        <end position="206"/>
    </location>
</feature>
<dbReference type="InterPro" id="IPR043128">
    <property type="entry name" value="Rev_trsase/Diguanyl_cyclase"/>
</dbReference>
<dbReference type="InterPro" id="IPR050469">
    <property type="entry name" value="Diguanylate_Cyclase"/>
</dbReference>
<dbReference type="InterPro" id="IPR029787">
    <property type="entry name" value="Nucleotide_cyclase"/>
</dbReference>
<organism evidence="3 4">
    <name type="scientific">Pseudobutyrivibrio ruminis</name>
    <dbReference type="NCBI Taxonomy" id="46206"/>
    <lineage>
        <taxon>Bacteria</taxon>
        <taxon>Bacillati</taxon>
        <taxon>Bacillota</taxon>
        <taxon>Clostridia</taxon>
        <taxon>Lachnospirales</taxon>
        <taxon>Lachnospiraceae</taxon>
        <taxon>Pseudobutyrivibrio</taxon>
    </lineage>
</organism>
<proteinExistence type="predicted"/>
<keyword evidence="1" id="KW-1133">Transmembrane helix</keyword>
<dbReference type="CDD" id="cd01949">
    <property type="entry name" value="GGDEF"/>
    <property type="match status" value="1"/>
</dbReference>
<reference evidence="4" key="1">
    <citation type="submission" date="2016-10" db="EMBL/GenBank/DDBJ databases">
        <authorList>
            <person name="Varghese N."/>
        </authorList>
    </citation>
    <scope>NUCLEOTIDE SEQUENCE [LARGE SCALE GENOMIC DNA]</scope>
    <source>
        <strain evidence="4">ACV-9</strain>
    </source>
</reference>
<accession>A0A1H7KXK2</accession>
<dbReference type="Pfam" id="PF00990">
    <property type="entry name" value="GGDEF"/>
    <property type="match status" value="1"/>
</dbReference>
<dbReference type="EMBL" id="FNZX01000014">
    <property type="protein sequence ID" value="SEK91541.1"/>
    <property type="molecule type" value="Genomic_DNA"/>
</dbReference>
<feature type="transmembrane region" description="Helical" evidence="1">
    <location>
        <begin position="314"/>
        <end position="333"/>
    </location>
</feature>
<feature type="transmembrane region" description="Helical" evidence="1">
    <location>
        <begin position="162"/>
        <end position="181"/>
    </location>
</feature>
<feature type="transmembrane region" description="Helical" evidence="1">
    <location>
        <begin position="345"/>
        <end position="362"/>
    </location>
</feature>
<keyword evidence="1" id="KW-0472">Membrane</keyword>
<dbReference type="PANTHER" id="PTHR45138">
    <property type="entry name" value="REGULATORY COMPONENTS OF SENSORY TRANSDUCTION SYSTEM"/>
    <property type="match status" value="1"/>
</dbReference>
<feature type="transmembrane region" description="Helical" evidence="1">
    <location>
        <begin position="12"/>
        <end position="35"/>
    </location>
</feature>
<dbReference type="Gene3D" id="3.30.70.270">
    <property type="match status" value="1"/>
</dbReference>